<dbReference type="Proteomes" id="UP000243723">
    <property type="component" value="Unassembled WGS sequence"/>
</dbReference>
<evidence type="ECO:0000313" key="1">
    <source>
        <dbReference type="EMBL" id="PSK36172.1"/>
    </source>
</evidence>
<gene>
    <name evidence="1" type="ORF">B9Z65_5987</name>
</gene>
<comment type="caution">
    <text evidence="1">The sequence shown here is derived from an EMBL/GenBank/DDBJ whole genome shotgun (WGS) entry which is preliminary data.</text>
</comment>
<proteinExistence type="predicted"/>
<reference evidence="1 2" key="1">
    <citation type="submission" date="2017-05" db="EMBL/GenBank/DDBJ databases">
        <title>Draft genome sequence of Elsinoe australis.</title>
        <authorList>
            <person name="Cheng Q."/>
        </authorList>
    </citation>
    <scope>NUCLEOTIDE SEQUENCE [LARGE SCALE GENOMIC DNA]</scope>
    <source>
        <strain evidence="1 2">NL1</strain>
    </source>
</reference>
<organism evidence="1 2">
    <name type="scientific">Elsinoe australis</name>
    <dbReference type="NCBI Taxonomy" id="40998"/>
    <lineage>
        <taxon>Eukaryota</taxon>
        <taxon>Fungi</taxon>
        <taxon>Dikarya</taxon>
        <taxon>Ascomycota</taxon>
        <taxon>Pezizomycotina</taxon>
        <taxon>Dothideomycetes</taxon>
        <taxon>Dothideomycetidae</taxon>
        <taxon>Myriangiales</taxon>
        <taxon>Elsinoaceae</taxon>
        <taxon>Elsinoe</taxon>
    </lineage>
</organism>
<name>A0A2P7YJN2_9PEZI</name>
<accession>A0A2P7YJN2</accession>
<dbReference type="EMBL" id="NHZQ01000422">
    <property type="protein sequence ID" value="PSK36172.1"/>
    <property type="molecule type" value="Genomic_DNA"/>
</dbReference>
<evidence type="ECO:0000313" key="2">
    <source>
        <dbReference type="Proteomes" id="UP000243723"/>
    </source>
</evidence>
<keyword evidence="2" id="KW-1185">Reference proteome</keyword>
<dbReference type="AlphaFoldDB" id="A0A2P7YJN2"/>
<protein>
    <submittedName>
        <fullName evidence="1">Meiosis-specific protein HOP1</fullName>
    </submittedName>
</protein>
<sequence length="166" mass="18242">MSTQGVGRDCKCSDSVAGVGNLPPPGVVLSDFDKGELLALCDGGLIFRKHLNSLWPKSFTKDGTVKHDDLPLGRPHISHDSNNVPRFSSFGKRILCGQDYHAAHPEFEVLGASSESQTQLSIHMAVPADLSIVQPPGFTDPPRMMRQYAVHQLYPDTYDTYIYNLS</sequence>